<evidence type="ECO:0000313" key="8">
    <source>
        <dbReference type="Proteomes" id="UP000236340"/>
    </source>
</evidence>
<dbReference type="InterPro" id="IPR002035">
    <property type="entry name" value="VWF_A"/>
</dbReference>
<dbReference type="Proteomes" id="UP000236340">
    <property type="component" value="Unassembled WGS sequence"/>
</dbReference>
<dbReference type="InterPro" id="IPR008707">
    <property type="entry name" value="B-propeller_PilY1"/>
</dbReference>
<protein>
    <recommendedName>
        <fullName evidence="6">VWFA domain-containing protein</fullName>
    </recommendedName>
</protein>
<proteinExistence type="predicted"/>
<feature type="region of interest" description="Disordered" evidence="4">
    <location>
        <begin position="917"/>
        <end position="953"/>
    </location>
</feature>
<evidence type="ECO:0000313" key="7">
    <source>
        <dbReference type="EMBL" id="PNU19192.1"/>
    </source>
</evidence>
<evidence type="ECO:0000256" key="4">
    <source>
        <dbReference type="SAM" id="MobiDB-lite"/>
    </source>
</evidence>
<dbReference type="Gene3D" id="4.10.1080.10">
    <property type="entry name" value="TSP type-3 repeat"/>
    <property type="match status" value="1"/>
</dbReference>
<dbReference type="Gene3D" id="3.40.50.410">
    <property type="entry name" value="von Willebrand factor, type A domain"/>
    <property type="match status" value="1"/>
</dbReference>
<accession>A0A2K2H7A5</accession>
<organism evidence="7 8">
    <name type="scientific">Geothermobacter hydrogeniphilus</name>
    <dbReference type="NCBI Taxonomy" id="1969733"/>
    <lineage>
        <taxon>Bacteria</taxon>
        <taxon>Pseudomonadati</taxon>
        <taxon>Thermodesulfobacteriota</taxon>
        <taxon>Desulfuromonadia</taxon>
        <taxon>Desulfuromonadales</taxon>
        <taxon>Geothermobacteraceae</taxon>
        <taxon>Geothermobacter</taxon>
    </lineage>
</organism>
<dbReference type="Pfam" id="PF05567">
    <property type="entry name" value="T4P_PilY1"/>
    <property type="match status" value="1"/>
</dbReference>
<dbReference type="EMBL" id="PPFX01000037">
    <property type="protein sequence ID" value="PNU19192.1"/>
    <property type="molecule type" value="Genomic_DNA"/>
</dbReference>
<feature type="compositionally biased region" description="Polar residues" evidence="4">
    <location>
        <begin position="917"/>
        <end position="935"/>
    </location>
</feature>
<dbReference type="InterPro" id="IPR017897">
    <property type="entry name" value="Thrombospondin_3_rpt"/>
</dbReference>
<dbReference type="InterPro" id="IPR028974">
    <property type="entry name" value="TSP_type-3_rpt"/>
</dbReference>
<feature type="signal peptide" evidence="5">
    <location>
        <begin position="1"/>
        <end position="25"/>
    </location>
</feature>
<keyword evidence="2 5" id="KW-0732">Signal</keyword>
<dbReference type="PANTHER" id="PTHR10199">
    <property type="entry name" value="THROMBOSPONDIN"/>
    <property type="match status" value="1"/>
</dbReference>
<feature type="region of interest" description="Disordered" evidence="4">
    <location>
        <begin position="75"/>
        <end position="138"/>
    </location>
</feature>
<evidence type="ECO:0000256" key="3">
    <source>
        <dbReference type="ARBA" id="ARBA00022837"/>
    </source>
</evidence>
<sequence length="1316" mass="141499">MERVMNKLTLAALISLVFFPLTAMAQPDTYIGDTAIYGGTTASLKPNVLIVFDTSGSMGNQVNVQVCEPDSDGDGIADNKDNCVNTPNPSQTDTDGDGLGDACDNNTTYPDTDGDGITDNIDNCPTVPNADQADSNGDGVGDACTLTTGSYNPNSDYTAITGTKYCGKKENGSYDKTCKKNTVYECEQKNWNNGTCSDWKEKISNVTNVYCSGPRNKLINNGHWTGTRKLRTSSCQKEDKTYQYATGNWIVWYNQSGGNADLDTGMSMEQYAQIPTADTTADTSAAGQVCTTIRETKNQIARNVVEDLIRSTDGVNFGLIGFNYSQGGSFRTQNVGGKNYTTYVKDMTATHTVSGSVTITNEDALIDVVRTLPANSWTPLGETLFESLRYFQGGYSAFNGNFKYTSPITASCQENYIIIITDGMATMDNDPVLRSICSAGDCDGDRKEQSGGGWYGSTDYLDDVAKYLHDTDLSPETGTSGFPGTQNALTFTIGFGLGGADAQAVQLLKDTAANGGGKAYLASNYQTLTGALTSIIGQILEVNSAFVAPVVPTSPENKTYSGRRVYLGFFKPIVGNDWQGNLKKFGINHDGDVVDKNGVVATDANGRFLPTSTSFWSVNPDGGNVNEGGIGDVLQARDLAANPRKIYTYLGTSKVLTQPVNLFSKSNTSLTPAVLAVSTAADRDLIIDYMQGYDSYDQDLDGITAEKRAWIMGDILHSKPLIQPYNNYTINNESDPNLNKTVIFYGGNDGMLHAYRDADGVELWAFVPPPALSRLKYLGGSTHQYFVDGSPAVYVYDADHDGNIGPGPETAATDTDPAGVTDNGQKDKVILLVGMRRGDGIDTLDPTANRGYYFALDVTNPTAPQFLWDLSGTTTGFSELGETWSDPVIGTVRLGSSNKVVAFIGAGYDNNEDLRFGNTQHFPDGTSPTSQTTLPTADGGSATSTGTSDQVNPRGRGIYLLELATLNTTGPSINTAPTKLWEYVYSSARAATDPQNNPTYSFASALKPIDSNFDGYVDLVYAGDTGGNIWRFDISSKVSAGNWDGKKIFSANPSDATISGETPATQGRKIFYPPSVVQESNYIGIYFGTGDRAHPLNQAVTDRLYAVYDYHYKPNRPSNLAPMTEANLVNLTQDFLQASSPQPNPQDLSTCTPTDTSTGCTLQRLFNPQYPGWFVKLDQTSGEKILAPALVYNKVAYFTSFTPNVMTSDPCLSGNLGIGKVYAVDYKTGEAVFNFDLNNDNQYASNTNIRATTKKTGVILRRSDRVLTLGAGIPSGAVITVHEDRSAGALIGCGGGLCTSETKSGGSYQPLYWLRE</sequence>
<dbReference type="SUPFAM" id="SSF103647">
    <property type="entry name" value="TSP type-3 repeat"/>
    <property type="match status" value="1"/>
</dbReference>
<evidence type="ECO:0000256" key="2">
    <source>
        <dbReference type="ARBA" id="ARBA00022729"/>
    </source>
</evidence>
<feature type="compositionally biased region" description="Polar residues" evidence="4">
    <location>
        <begin position="82"/>
        <end position="93"/>
    </location>
</feature>
<dbReference type="PROSITE" id="PS51234">
    <property type="entry name" value="TSP3"/>
    <property type="match status" value="1"/>
</dbReference>
<evidence type="ECO:0000259" key="6">
    <source>
        <dbReference type="PROSITE" id="PS50234"/>
    </source>
</evidence>
<comment type="caution">
    <text evidence="7">The sequence shown here is derived from an EMBL/GenBank/DDBJ whole genome shotgun (WGS) entry which is preliminary data.</text>
</comment>
<keyword evidence="1" id="KW-0479">Metal-binding</keyword>
<dbReference type="GO" id="GO:0007155">
    <property type="term" value="P:cell adhesion"/>
    <property type="evidence" value="ECO:0007669"/>
    <property type="project" value="InterPro"/>
</dbReference>
<evidence type="ECO:0000256" key="5">
    <source>
        <dbReference type="SAM" id="SignalP"/>
    </source>
</evidence>
<gene>
    <name evidence="7" type="ORF">C2E25_13680</name>
</gene>
<dbReference type="PROSITE" id="PS50234">
    <property type="entry name" value="VWFA"/>
    <property type="match status" value="1"/>
</dbReference>
<dbReference type="Pfam" id="PF02412">
    <property type="entry name" value="TSP_3"/>
    <property type="match status" value="2"/>
</dbReference>
<dbReference type="InterPro" id="IPR003367">
    <property type="entry name" value="Thrombospondin_3-like_rpt"/>
</dbReference>
<feature type="domain" description="VWFA" evidence="6">
    <location>
        <begin position="278"/>
        <end position="539"/>
    </location>
</feature>
<evidence type="ECO:0000256" key="1">
    <source>
        <dbReference type="ARBA" id="ARBA00022723"/>
    </source>
</evidence>
<dbReference type="GO" id="GO:0005509">
    <property type="term" value="F:calcium ion binding"/>
    <property type="evidence" value="ECO:0007669"/>
    <property type="project" value="InterPro"/>
</dbReference>
<reference evidence="7 8" key="1">
    <citation type="journal article" date="2018" name="Genome Announc.">
        <title>Genome Sequence of Geothermobacter sp. HR-1 Iron Reducer from the Loihi Seamount.</title>
        <authorList>
            <person name="Smith H."/>
            <person name="Abuyen K."/>
            <person name="Tremblay J."/>
            <person name="Savalia P."/>
            <person name="Perez-Rodriguez I."/>
            <person name="Emerson D."/>
            <person name="Tully B."/>
            <person name="Amend J."/>
        </authorList>
    </citation>
    <scope>NUCLEOTIDE SEQUENCE [LARGE SCALE GENOMIC DNA]</scope>
    <source>
        <strain evidence="7 8">HR-1</strain>
    </source>
</reference>
<dbReference type="PANTHER" id="PTHR10199:SF119">
    <property type="entry name" value="RE20510P"/>
    <property type="match status" value="1"/>
</dbReference>
<keyword evidence="3" id="KW-0106">Calcium</keyword>
<dbReference type="SUPFAM" id="SSF53300">
    <property type="entry name" value="vWA-like"/>
    <property type="match status" value="1"/>
</dbReference>
<dbReference type="InterPro" id="IPR036465">
    <property type="entry name" value="vWFA_dom_sf"/>
</dbReference>
<feature type="compositionally biased region" description="Low complexity" evidence="4">
    <location>
        <begin position="936"/>
        <end position="949"/>
    </location>
</feature>
<name>A0A2K2H7A5_9BACT</name>
<feature type="chain" id="PRO_5014418692" description="VWFA domain-containing protein" evidence="5">
    <location>
        <begin position="26"/>
        <end position="1316"/>
    </location>
</feature>